<accession>A0A7J8WDP1</accession>
<keyword evidence="2" id="KW-1185">Reference proteome</keyword>
<proteinExistence type="predicted"/>
<sequence length="18" mass="1662">MGVGATGSVAPSSFHLSG</sequence>
<comment type="caution">
    <text evidence="1">The sequence shown here is derived from an EMBL/GenBank/DDBJ whole genome shotgun (WGS) entry which is preliminary data.</text>
</comment>
<reference evidence="1 2" key="1">
    <citation type="journal article" date="2019" name="Genome Biol. Evol.">
        <title>Insights into the evolution of the New World diploid cottons (Gossypium, subgenus Houzingenia) based on genome sequencing.</title>
        <authorList>
            <person name="Grover C.E."/>
            <person name="Arick M.A. 2nd"/>
            <person name="Thrash A."/>
            <person name="Conover J.L."/>
            <person name="Sanders W.S."/>
            <person name="Peterson D.G."/>
            <person name="Frelichowski J.E."/>
            <person name="Scheffler J.A."/>
            <person name="Scheffler B.E."/>
            <person name="Wendel J.F."/>
        </authorList>
    </citation>
    <scope>NUCLEOTIDE SEQUENCE [LARGE SCALE GENOMIC DNA]</scope>
    <source>
        <strain evidence="1">57</strain>
        <tissue evidence="1">Leaf</tissue>
    </source>
</reference>
<gene>
    <name evidence="1" type="ORF">Goklo_024864</name>
</gene>
<evidence type="ECO:0000313" key="2">
    <source>
        <dbReference type="Proteomes" id="UP000593573"/>
    </source>
</evidence>
<name>A0A7J8WDP1_9ROSI</name>
<evidence type="ECO:0000313" key="1">
    <source>
        <dbReference type="EMBL" id="MBA0673175.1"/>
    </source>
</evidence>
<dbReference type="Proteomes" id="UP000593573">
    <property type="component" value="Unassembled WGS sequence"/>
</dbReference>
<protein>
    <submittedName>
        <fullName evidence="1">Uncharacterized protein</fullName>
    </submittedName>
</protein>
<dbReference type="EMBL" id="JABFAB010246803">
    <property type="protein sequence ID" value="MBA0673175.1"/>
    <property type="molecule type" value="Genomic_DNA"/>
</dbReference>
<feature type="non-terminal residue" evidence="1">
    <location>
        <position position="18"/>
    </location>
</feature>
<organism evidence="1 2">
    <name type="scientific">Gossypium klotzschianum</name>
    <dbReference type="NCBI Taxonomy" id="34286"/>
    <lineage>
        <taxon>Eukaryota</taxon>
        <taxon>Viridiplantae</taxon>
        <taxon>Streptophyta</taxon>
        <taxon>Embryophyta</taxon>
        <taxon>Tracheophyta</taxon>
        <taxon>Spermatophyta</taxon>
        <taxon>Magnoliopsida</taxon>
        <taxon>eudicotyledons</taxon>
        <taxon>Gunneridae</taxon>
        <taxon>Pentapetalae</taxon>
        <taxon>rosids</taxon>
        <taxon>malvids</taxon>
        <taxon>Malvales</taxon>
        <taxon>Malvaceae</taxon>
        <taxon>Malvoideae</taxon>
        <taxon>Gossypium</taxon>
    </lineage>
</organism>
<dbReference type="AlphaFoldDB" id="A0A7J8WDP1"/>